<evidence type="ECO:0000256" key="1">
    <source>
        <dbReference type="ARBA" id="ARBA00010688"/>
    </source>
</evidence>
<dbReference type="GO" id="GO:0016301">
    <property type="term" value="F:kinase activity"/>
    <property type="evidence" value="ECO:0007669"/>
    <property type="project" value="UniProtKB-KW"/>
</dbReference>
<feature type="domain" description="Carbohydrate kinase PfkB" evidence="4">
    <location>
        <begin position="19"/>
        <end position="279"/>
    </location>
</feature>
<dbReference type="InterPro" id="IPR002173">
    <property type="entry name" value="Carboh/pur_kinase_PfkB_CS"/>
</dbReference>
<keyword evidence="2" id="KW-0808">Transferase</keyword>
<evidence type="ECO:0000259" key="4">
    <source>
        <dbReference type="Pfam" id="PF00294"/>
    </source>
</evidence>
<comment type="similarity">
    <text evidence="1">Belongs to the carbohydrate kinase PfkB family.</text>
</comment>
<dbReference type="InterPro" id="IPR029056">
    <property type="entry name" value="Ribokinase-like"/>
</dbReference>
<dbReference type="PANTHER" id="PTHR43085">
    <property type="entry name" value="HEXOKINASE FAMILY MEMBER"/>
    <property type="match status" value="1"/>
</dbReference>
<dbReference type="PROSITE" id="PS00583">
    <property type="entry name" value="PFKB_KINASES_1"/>
    <property type="match status" value="1"/>
</dbReference>
<dbReference type="Pfam" id="PF00294">
    <property type="entry name" value="PfkB"/>
    <property type="match status" value="1"/>
</dbReference>
<comment type="caution">
    <text evidence="5">The sequence shown here is derived from an EMBL/GenBank/DDBJ whole genome shotgun (WGS) entry which is preliminary data.</text>
</comment>
<dbReference type="PROSITE" id="PS00584">
    <property type="entry name" value="PFKB_KINASES_2"/>
    <property type="match status" value="1"/>
</dbReference>
<evidence type="ECO:0000256" key="2">
    <source>
        <dbReference type="ARBA" id="ARBA00022679"/>
    </source>
</evidence>
<evidence type="ECO:0000313" key="5">
    <source>
        <dbReference type="EMBL" id="MCQ6960752.1"/>
    </source>
</evidence>
<dbReference type="InterPro" id="IPR011611">
    <property type="entry name" value="PfkB_dom"/>
</dbReference>
<dbReference type="Proteomes" id="UP001204376">
    <property type="component" value="Unassembled WGS sequence"/>
</dbReference>
<dbReference type="SUPFAM" id="SSF53613">
    <property type="entry name" value="Ribokinase-like"/>
    <property type="match status" value="1"/>
</dbReference>
<gene>
    <name evidence="5" type="ORF">NPE20_22420</name>
</gene>
<dbReference type="InterPro" id="IPR050306">
    <property type="entry name" value="PfkB_Carbo_kinase"/>
</dbReference>
<dbReference type="CDD" id="cd01167">
    <property type="entry name" value="bac_FRK"/>
    <property type="match status" value="1"/>
</dbReference>
<dbReference type="PANTHER" id="PTHR43085:SF57">
    <property type="entry name" value="CARBOHYDRATE KINASE PFKB DOMAIN-CONTAINING PROTEIN"/>
    <property type="match status" value="1"/>
</dbReference>
<name>A0ABT1T7Z0_9SPHI</name>
<dbReference type="RefSeq" id="WP_256540934.1">
    <property type="nucleotide sequence ID" value="NZ_JANHOH010000009.1"/>
</dbReference>
<organism evidence="5 6">
    <name type="scientific">Mucilaginibacter aquariorum</name>
    <dbReference type="NCBI Taxonomy" id="2967225"/>
    <lineage>
        <taxon>Bacteria</taxon>
        <taxon>Pseudomonadati</taxon>
        <taxon>Bacteroidota</taxon>
        <taxon>Sphingobacteriia</taxon>
        <taxon>Sphingobacteriales</taxon>
        <taxon>Sphingobacteriaceae</taxon>
        <taxon>Mucilaginibacter</taxon>
    </lineage>
</organism>
<protein>
    <submittedName>
        <fullName evidence="5">Carbohydrate kinase</fullName>
    </submittedName>
</protein>
<evidence type="ECO:0000313" key="6">
    <source>
        <dbReference type="Proteomes" id="UP001204376"/>
    </source>
</evidence>
<proteinExistence type="inferred from homology"/>
<dbReference type="Gene3D" id="3.40.1190.20">
    <property type="match status" value="1"/>
</dbReference>
<dbReference type="EMBL" id="JANHOH010000009">
    <property type="protein sequence ID" value="MCQ6960752.1"/>
    <property type="molecule type" value="Genomic_DNA"/>
</dbReference>
<sequence>MTPAICFGEILWDVLPAGKQPGGAPLNVAYHLNKLGLNTGIISRIGADPQGQELENLITGWGITTEFLQKDQQNATSEVIARFNGNEVTYEILSPVAWDFIGEGDVENIKANPPKYLVYGSLASRNPTTRKSLFNLLETNAIKVFDINMRPPFVSHELLEHLLQQADIVKFNESELAMVQILFKGSHDSEASRVRFIQEKFNIPEVIVTKGEFGASYYVGETAYHIWGSELKVKDTIGSGDSFLAAFLASHYRNEPPAEILKNAVAMGGFVATQSGGCPPYTLAEFKSFKDKMFAEGILARPSAVNKS</sequence>
<accession>A0ABT1T7Z0</accession>
<evidence type="ECO:0000256" key="3">
    <source>
        <dbReference type="ARBA" id="ARBA00022777"/>
    </source>
</evidence>
<keyword evidence="3 5" id="KW-0418">Kinase</keyword>
<keyword evidence="6" id="KW-1185">Reference proteome</keyword>
<reference evidence="5 6" key="1">
    <citation type="submission" date="2022-07" db="EMBL/GenBank/DDBJ databases">
        <title>Mucilaginibacter sp. JC4.</title>
        <authorList>
            <person name="Le V."/>
            <person name="Ko S.-R."/>
            <person name="Ahn C.-Y."/>
            <person name="Oh H.-M."/>
        </authorList>
    </citation>
    <scope>NUCLEOTIDE SEQUENCE [LARGE SCALE GENOMIC DNA]</scope>
    <source>
        <strain evidence="5 6">JC4</strain>
    </source>
</reference>